<feature type="coiled-coil region" evidence="5">
    <location>
        <begin position="637"/>
        <end position="769"/>
    </location>
</feature>
<reference evidence="8 9" key="1">
    <citation type="submission" date="2012-10" db="EMBL/GenBank/DDBJ databases">
        <authorList>
            <person name="Zafar N."/>
            <person name="Inman J."/>
            <person name="Hall N."/>
            <person name="Lorenzi H."/>
            <person name="Caler E."/>
        </authorList>
    </citation>
    <scope>NUCLEOTIDE SEQUENCE [LARGE SCALE GENOMIC DNA]</scope>
    <source>
        <strain evidence="8 9">IP1</strain>
    </source>
</reference>
<dbReference type="GO" id="GO:0007264">
    <property type="term" value="P:small GTPase-mediated signal transduction"/>
    <property type="evidence" value="ECO:0007669"/>
    <property type="project" value="TreeGrafter"/>
</dbReference>
<dbReference type="PANTHER" id="PTHR45808">
    <property type="entry name" value="RHO GTPASE-ACTIVATING PROTEIN 68F"/>
    <property type="match status" value="1"/>
</dbReference>
<evidence type="ECO:0000259" key="7">
    <source>
        <dbReference type="PROSITE" id="PS50238"/>
    </source>
</evidence>
<dbReference type="GeneID" id="14885317"/>
<dbReference type="SMART" id="SM00132">
    <property type="entry name" value="LIM"/>
    <property type="match status" value="2"/>
</dbReference>
<dbReference type="Pfam" id="PF00620">
    <property type="entry name" value="RhoGAP"/>
    <property type="match status" value="1"/>
</dbReference>
<dbReference type="Proteomes" id="UP000014680">
    <property type="component" value="Unassembled WGS sequence"/>
</dbReference>
<dbReference type="Gene3D" id="2.10.110.10">
    <property type="entry name" value="Cysteine Rich Protein"/>
    <property type="match status" value="2"/>
</dbReference>
<evidence type="ECO:0000313" key="8">
    <source>
        <dbReference type="EMBL" id="ELP86357.1"/>
    </source>
</evidence>
<dbReference type="PROSITE" id="PS50023">
    <property type="entry name" value="LIM_DOMAIN_2"/>
    <property type="match status" value="2"/>
</dbReference>
<evidence type="ECO:0000256" key="5">
    <source>
        <dbReference type="SAM" id="Coils"/>
    </source>
</evidence>
<keyword evidence="5" id="KW-0175">Coiled coil</keyword>
<dbReference type="InterPro" id="IPR011993">
    <property type="entry name" value="PH-like_dom_sf"/>
</dbReference>
<dbReference type="GO" id="GO:0046872">
    <property type="term" value="F:metal ion binding"/>
    <property type="evidence" value="ECO:0007669"/>
    <property type="project" value="UniProtKB-KW"/>
</dbReference>
<dbReference type="AlphaFoldDB" id="L7FL72"/>
<dbReference type="InterPro" id="IPR035899">
    <property type="entry name" value="DBL_dom_sf"/>
</dbReference>
<dbReference type="OrthoDB" id="20689at2759"/>
<evidence type="ECO:0000259" key="6">
    <source>
        <dbReference type="PROSITE" id="PS50023"/>
    </source>
</evidence>
<feature type="domain" description="LIM zinc-binding" evidence="6">
    <location>
        <begin position="771"/>
        <end position="833"/>
    </location>
</feature>
<dbReference type="Gene3D" id="2.30.29.30">
    <property type="entry name" value="Pleckstrin-homology domain (PH domain)/Phosphotyrosine-binding domain (PTB)"/>
    <property type="match status" value="1"/>
</dbReference>
<dbReference type="Pfam" id="PF00412">
    <property type="entry name" value="LIM"/>
    <property type="match status" value="2"/>
</dbReference>
<feature type="domain" description="Rho-GAP" evidence="7">
    <location>
        <begin position="401"/>
        <end position="578"/>
    </location>
</feature>
<evidence type="ECO:0000256" key="3">
    <source>
        <dbReference type="ARBA" id="ARBA00022833"/>
    </source>
</evidence>
<dbReference type="InterPro" id="IPR008936">
    <property type="entry name" value="Rho_GTPase_activation_prot"/>
</dbReference>
<dbReference type="InterPro" id="IPR000198">
    <property type="entry name" value="RhoGAP_dom"/>
</dbReference>
<dbReference type="PANTHER" id="PTHR45808:SF2">
    <property type="entry name" value="RHO GTPASE-ACTIVATING PROTEIN 68F"/>
    <property type="match status" value="1"/>
</dbReference>
<dbReference type="KEGG" id="eiv:EIN_296670"/>
<accession>L7FL72</accession>
<dbReference type="SMART" id="SM00324">
    <property type="entry name" value="RhoGAP"/>
    <property type="match status" value="1"/>
</dbReference>
<dbReference type="CDD" id="cd00159">
    <property type="entry name" value="RhoGAP"/>
    <property type="match status" value="1"/>
</dbReference>
<dbReference type="PROSITE" id="PS00478">
    <property type="entry name" value="LIM_DOMAIN_1"/>
    <property type="match status" value="1"/>
</dbReference>
<dbReference type="Gene3D" id="1.10.555.10">
    <property type="entry name" value="Rho GTPase activation protein"/>
    <property type="match status" value="1"/>
</dbReference>
<dbReference type="SUPFAM" id="SSF48065">
    <property type="entry name" value="DBL homology domain (DH-domain)"/>
    <property type="match status" value="1"/>
</dbReference>
<dbReference type="InterPro" id="IPR001781">
    <property type="entry name" value="Znf_LIM"/>
</dbReference>
<dbReference type="SUPFAM" id="SSF48350">
    <property type="entry name" value="GTPase activation domain, GAP"/>
    <property type="match status" value="1"/>
</dbReference>
<evidence type="ECO:0000256" key="1">
    <source>
        <dbReference type="ARBA" id="ARBA00022468"/>
    </source>
</evidence>
<feature type="domain" description="LIM zinc-binding" evidence="6">
    <location>
        <begin position="840"/>
        <end position="895"/>
    </location>
</feature>
<name>L7FL72_ENTIV</name>
<keyword evidence="1" id="KW-0343">GTPase activation</keyword>
<keyword evidence="9" id="KW-1185">Reference proteome</keyword>
<evidence type="ECO:0000256" key="4">
    <source>
        <dbReference type="PROSITE-ProRule" id="PRU00125"/>
    </source>
</evidence>
<organism evidence="8 9">
    <name type="scientific">Entamoeba invadens IP1</name>
    <dbReference type="NCBI Taxonomy" id="370355"/>
    <lineage>
        <taxon>Eukaryota</taxon>
        <taxon>Amoebozoa</taxon>
        <taxon>Evosea</taxon>
        <taxon>Archamoebae</taxon>
        <taxon>Mastigamoebida</taxon>
        <taxon>Entamoebidae</taxon>
        <taxon>Entamoeba</taxon>
    </lineage>
</organism>
<keyword evidence="4" id="KW-0440">LIM domain</keyword>
<evidence type="ECO:0000256" key="2">
    <source>
        <dbReference type="ARBA" id="ARBA00022723"/>
    </source>
</evidence>
<dbReference type="VEuPathDB" id="AmoebaDB:EIN_296670"/>
<proteinExistence type="predicted"/>
<protein>
    <submittedName>
        <fullName evidence="8">RalA-binding protein, putative</fullName>
    </submittedName>
</protein>
<dbReference type="PROSITE" id="PS50238">
    <property type="entry name" value="RHOGAP"/>
    <property type="match status" value="1"/>
</dbReference>
<evidence type="ECO:0000313" key="9">
    <source>
        <dbReference type="Proteomes" id="UP000014680"/>
    </source>
</evidence>
<dbReference type="RefSeq" id="XP_004185703.1">
    <property type="nucleotide sequence ID" value="XM_004185655.1"/>
</dbReference>
<gene>
    <name evidence="8" type="ORF">EIN_296670</name>
</gene>
<dbReference type="CDD" id="cd08368">
    <property type="entry name" value="LIM"/>
    <property type="match status" value="1"/>
</dbReference>
<keyword evidence="2 4" id="KW-0479">Metal-binding</keyword>
<dbReference type="OMA" id="HECFICA"/>
<dbReference type="EMBL" id="KB206986">
    <property type="protein sequence ID" value="ELP86357.1"/>
    <property type="molecule type" value="Genomic_DNA"/>
</dbReference>
<keyword evidence="3 4" id="KW-0862">Zinc</keyword>
<dbReference type="GO" id="GO:0005737">
    <property type="term" value="C:cytoplasm"/>
    <property type="evidence" value="ECO:0007669"/>
    <property type="project" value="TreeGrafter"/>
</dbReference>
<sequence length="895" mass="103619">MQNKLISNTLHEQIPMYPDVVTAFIDQIKKFREFLDSYGKRILVPLGFYNMMLRTKQPNYNLPEYEIDSIIPSYQIIVDLNEDFIGVLNDAVDAARSAQLEISEKDVIPCETIVFDQILDSLFAITKRISRTYTLYAIDYPFALTKNTFLEKNHSQYFGQTRRIQKASEAMGYSLEQLLEGIMKFPMTLYIAFKRIFDGIPSIYKRWADMYKVLMSIKKTSEKTEDTLNDIREHLIVSQAKIDINFNGGIATEELYDENRRLIKFVDGEVTDIQTFDYDGSPMEQSLFATKENKEVRFYIFNDTLFMTTQPKRSIFSVITHSSLKGILFKKKFALTQCTVKEKPDNRELEQYCCDLIEDTPQKTFLTIKFEKDPDLQQFIQNFSSAKLAFLKTQCFGINPKEFVSKVKSEKGRLTPRFFNYCTNIIATRGIMEEGIFRISSEQKNINRLISRIDQGDCYFEIINPHDAANLIKTYLRTLPQSIAGDKLDDFIDAIASKEPIEETKKVFETMDESNVAVMYIFTKLLIVVESKKEINKMGIDNLCIVVAPTFFWKKGEMQRQNGFEIVQFMMQHQEVFDVYKEKVNAEIQKDQDRMKKEEELYQETMQIAFEKHCEEEKKRIQITDEKPTMTIDEFKKAKLLELLEKERAEKAALNEKKRLEREVKEKEEEEKRKVLEAEREKERLEAVERQKEIDRLENEEARAKLAREEKRAQIDAELAAMEKKDKETALENERKLKEAELKLVEEKLRQKEAEMKAQEEKRANAAKVVGMCAVCNTEVYNTEDSINAGKRLVHERCFVCKKCKVPIEGRFAWKDDVGGFVCADCVAKANASAGVPSDKTCGKCGKEIEGKMLKAMGKFWHPECFVCSMCGGKISGGFGNLDGKPICKECNAKL</sequence>
<dbReference type="GO" id="GO:0005096">
    <property type="term" value="F:GTPase activator activity"/>
    <property type="evidence" value="ECO:0007669"/>
    <property type="project" value="UniProtKB-KW"/>
</dbReference>
<dbReference type="SUPFAM" id="SSF57716">
    <property type="entry name" value="Glucocorticoid receptor-like (DNA-binding domain)"/>
    <property type="match status" value="1"/>
</dbReference>